<keyword evidence="1" id="KW-1133">Transmembrane helix</keyword>
<reference evidence="2" key="1">
    <citation type="submission" date="2020-06" db="EMBL/GenBank/DDBJ databases">
        <authorList>
            <person name="Ji K."/>
            <person name="Li J."/>
        </authorList>
    </citation>
    <scope>NUCLEOTIDE SEQUENCE</scope>
    <source>
        <strain evidence="2">JKM2019</strain>
        <tissue evidence="2">Whole body</tissue>
    </source>
</reference>
<name>A0A9D4P5I2_DERFA</name>
<dbReference type="EMBL" id="SDOV01000002">
    <property type="protein sequence ID" value="KAH7644067.1"/>
    <property type="molecule type" value="Genomic_DNA"/>
</dbReference>
<evidence type="ECO:0000313" key="2">
    <source>
        <dbReference type="EMBL" id="KAH7644067.1"/>
    </source>
</evidence>
<organism evidence="2">
    <name type="scientific">Dermatophagoides farinae</name>
    <name type="common">American house dust mite</name>
    <dbReference type="NCBI Taxonomy" id="6954"/>
    <lineage>
        <taxon>Eukaryota</taxon>
        <taxon>Metazoa</taxon>
        <taxon>Ecdysozoa</taxon>
        <taxon>Arthropoda</taxon>
        <taxon>Chelicerata</taxon>
        <taxon>Arachnida</taxon>
        <taxon>Acari</taxon>
        <taxon>Acariformes</taxon>
        <taxon>Sarcoptiformes</taxon>
        <taxon>Astigmata</taxon>
        <taxon>Psoroptidia</taxon>
        <taxon>Analgoidea</taxon>
        <taxon>Pyroglyphidae</taxon>
        <taxon>Dermatophagoidinae</taxon>
        <taxon>Dermatophagoides</taxon>
    </lineage>
</organism>
<keyword evidence="1" id="KW-0812">Transmembrane</keyword>
<dbReference type="Proteomes" id="UP000828236">
    <property type="component" value="Unassembled WGS sequence"/>
</dbReference>
<accession>A0A9D4P5I2</accession>
<protein>
    <submittedName>
        <fullName evidence="2">Uncharacterized protein</fullName>
    </submittedName>
</protein>
<feature type="transmembrane region" description="Helical" evidence="1">
    <location>
        <begin position="107"/>
        <end position="134"/>
    </location>
</feature>
<feature type="transmembrane region" description="Helical" evidence="1">
    <location>
        <begin position="246"/>
        <end position="272"/>
    </location>
</feature>
<feature type="transmembrane region" description="Helical" evidence="1">
    <location>
        <begin position="442"/>
        <end position="465"/>
    </location>
</feature>
<evidence type="ECO:0000256" key="1">
    <source>
        <dbReference type="SAM" id="Phobius"/>
    </source>
</evidence>
<keyword evidence="1" id="KW-0472">Membrane</keyword>
<reference evidence="2" key="2">
    <citation type="journal article" date="2021" name="World Allergy Organ. J.">
        <title>Chromosome-level assembly of Dermatophagoides farinae genome and transcriptome reveals two novel allergens Der f 37 and Der f 39.</title>
        <authorList>
            <person name="Chen J."/>
            <person name="Cai Z."/>
            <person name="Fan D."/>
            <person name="Hu J."/>
            <person name="Hou Y."/>
            <person name="He Y."/>
            <person name="Zhang Z."/>
            <person name="Zhao Z."/>
            <person name="Gao P."/>
            <person name="Hu W."/>
            <person name="Sun J."/>
            <person name="Li J."/>
            <person name="Ji K."/>
        </authorList>
    </citation>
    <scope>NUCLEOTIDE SEQUENCE</scope>
    <source>
        <strain evidence="2">JKM2019</strain>
    </source>
</reference>
<proteinExistence type="predicted"/>
<gene>
    <name evidence="2" type="ORF">HUG17_6429</name>
</gene>
<comment type="caution">
    <text evidence="2">The sequence shown here is derived from an EMBL/GenBank/DDBJ whole genome shotgun (WGS) entry which is preliminary data.</text>
</comment>
<feature type="transmembrane region" description="Helical" evidence="1">
    <location>
        <begin position="208"/>
        <end position="226"/>
    </location>
</feature>
<feature type="transmembrane region" description="Helical" evidence="1">
    <location>
        <begin position="373"/>
        <end position="395"/>
    </location>
</feature>
<dbReference type="AlphaFoldDB" id="A0A9D4P5I2"/>
<sequence>MKIFKLDNILHNTYHILSKFYLSSYSSKIFPSVFDFYTHFLLLNPPSSSSSESWPLLILSLTKYEQIQFLIGIIQAIYFLTKGIGLIKYPPTFKRLINDLTPLIAGYSIFIENIISICFCHCIIAAEILIYYTFHTHYSSAFRTMVIYLRELNDDRNSDDKIVEIIEHNNNYYYYHQKYSIKTCKLFDYLTINNLMKAIEFKKFMNRFYYLVQILHFMLNICVYLLDFHTSSYDDETIWQMIIRFSSLQIIFIFINFCTTFAYSALLIGSYAMSVANRSIKKFKSDINQTTKEYESIIVFIDKNYKMNLMLRLRKMMVEKKLKKSYEMYTRLILFIEDIQPYVSKLVLWSLVVNMISSQVFIVCIKKIDQNQFISLIICYYALILNLLMIIVYTFTISTLNSRLNSIRFQLLSRPCLARTTSFSFKYHMTTYYERLITTKPWGIGIGTIAILTKTVFSKLMIFFIRFTMLWSKLFT</sequence>
<feature type="transmembrane region" description="Helical" evidence="1">
    <location>
        <begin position="67"/>
        <end position="87"/>
    </location>
</feature>